<accession>A0A1L7XHA4</accession>
<sequence>MDNQDMFMKCNEIHKSGSAEYVKDPAPTVTETERLERTIVASEAAKAGVADEDTTIAKIRPAEEPLLPFLGQSRSPVSTGTFVAAAKNNSTYPSWLVYVAIPGLLVTSALAIFLIDTSRTNTVFSGSFYTFTIENRATIQIFIQVLSHVLGSIHLFAITAVFNAFTRRLFSKRAISLDFLSILPPAFWAGATTPVATSRYETRTIQLPQYGADPQALFWNVTIGSSTVPVTRNQFGSFSYSPVRNILGSVLDEAALAIAPNTEIQTHRKLDNSGYTYIGRSYGVGASIGLSSTTLDPTLERYRFFEDGYISDLTCWYNRTMGLHVFLGQAASASGIPDIYFACGDISNGSGECVSFPGYSDQEVVAMLGHTKNGVNQLGLTTGISASAYTALNQTSCNIFFTPKRFVVDVDSTQKTITVSPTEASVKDIDPTSNANAQADGRLPGQVVHNILDQMGMLCQASASAEFSPLGNALIANIANAFNARSNGFIPTNLNDTELGLLGIESSLSTMVDSFLLAYSSAQFIIAGANNNGIQTTTMDVTVAGIRIGESSYIYTIAAINFCLIMLLIIEAVRNRGWKDQGYFDYRDLKSVIVGASIGGDGVASEVMRRKEAMGEEWVGDPSDRITGKVMVVLNGEGGGSIGLGSKSRD</sequence>
<gene>
    <name evidence="2" type="ORF">PAC_14327</name>
</gene>
<evidence type="ECO:0000313" key="3">
    <source>
        <dbReference type="Proteomes" id="UP000184330"/>
    </source>
</evidence>
<evidence type="ECO:0000256" key="1">
    <source>
        <dbReference type="SAM" id="Phobius"/>
    </source>
</evidence>
<organism evidence="2 3">
    <name type="scientific">Phialocephala subalpina</name>
    <dbReference type="NCBI Taxonomy" id="576137"/>
    <lineage>
        <taxon>Eukaryota</taxon>
        <taxon>Fungi</taxon>
        <taxon>Dikarya</taxon>
        <taxon>Ascomycota</taxon>
        <taxon>Pezizomycotina</taxon>
        <taxon>Leotiomycetes</taxon>
        <taxon>Helotiales</taxon>
        <taxon>Mollisiaceae</taxon>
        <taxon>Phialocephala</taxon>
        <taxon>Phialocephala fortinii species complex</taxon>
    </lineage>
</organism>
<feature type="transmembrane region" description="Helical" evidence="1">
    <location>
        <begin position="95"/>
        <end position="115"/>
    </location>
</feature>
<keyword evidence="3" id="KW-1185">Reference proteome</keyword>
<feature type="transmembrane region" description="Helical" evidence="1">
    <location>
        <begin position="177"/>
        <end position="196"/>
    </location>
</feature>
<keyword evidence="1" id="KW-1133">Transmembrane helix</keyword>
<dbReference type="Proteomes" id="UP000184330">
    <property type="component" value="Unassembled WGS sequence"/>
</dbReference>
<dbReference type="AlphaFoldDB" id="A0A1L7XHA4"/>
<proteinExistence type="predicted"/>
<dbReference type="STRING" id="576137.A0A1L7XHA4"/>
<dbReference type="OrthoDB" id="529273at2759"/>
<name>A0A1L7XHA4_9HELO</name>
<reference evidence="2 3" key="1">
    <citation type="submission" date="2016-03" db="EMBL/GenBank/DDBJ databases">
        <authorList>
            <person name="Ploux O."/>
        </authorList>
    </citation>
    <scope>NUCLEOTIDE SEQUENCE [LARGE SCALE GENOMIC DNA]</scope>
    <source>
        <strain evidence="2 3">UAMH 11012</strain>
    </source>
</reference>
<dbReference type="EMBL" id="FJOG01000026">
    <property type="protein sequence ID" value="CZR64429.1"/>
    <property type="molecule type" value="Genomic_DNA"/>
</dbReference>
<keyword evidence="1" id="KW-0812">Transmembrane</keyword>
<evidence type="ECO:0000313" key="2">
    <source>
        <dbReference type="EMBL" id="CZR64429.1"/>
    </source>
</evidence>
<feature type="transmembrane region" description="Helical" evidence="1">
    <location>
        <begin position="553"/>
        <end position="573"/>
    </location>
</feature>
<feature type="transmembrane region" description="Helical" evidence="1">
    <location>
        <begin position="141"/>
        <end position="165"/>
    </location>
</feature>
<protein>
    <submittedName>
        <fullName evidence="2">Uncharacterized protein</fullName>
    </submittedName>
</protein>
<keyword evidence="1" id="KW-0472">Membrane</keyword>